<keyword evidence="3" id="KW-0808">Transferase</keyword>
<keyword evidence="3" id="KW-0695">RNA-directed DNA polymerase</keyword>
<keyword evidence="3" id="KW-0548">Nucleotidyltransferase</keyword>
<accession>A0A3S3QWL5</accession>
<dbReference type="GO" id="GO:0003964">
    <property type="term" value="F:RNA-directed DNA polymerase activity"/>
    <property type="evidence" value="ECO:0007669"/>
    <property type="project" value="UniProtKB-KW"/>
</dbReference>
<evidence type="ECO:0000259" key="2">
    <source>
        <dbReference type="PROSITE" id="PS50878"/>
    </source>
</evidence>
<evidence type="ECO:0000313" key="4">
    <source>
        <dbReference type="Proteomes" id="UP000288086"/>
    </source>
</evidence>
<comment type="caution">
    <text evidence="3">The sequence shown here is derived from an EMBL/GenBank/DDBJ whole genome shotgun (WGS) entry which is preliminary data.</text>
</comment>
<dbReference type="PANTHER" id="PTHR34047:SF8">
    <property type="entry name" value="PROTEIN YKFC"/>
    <property type="match status" value="1"/>
</dbReference>
<protein>
    <submittedName>
        <fullName evidence="3">Reverse transcriptase (RNA-dependent DNA polymerase)</fullName>
    </submittedName>
</protein>
<feature type="domain" description="Reverse transcriptase" evidence="2">
    <location>
        <begin position="61"/>
        <end position="324"/>
    </location>
</feature>
<dbReference type="InterPro" id="IPR051083">
    <property type="entry name" value="GrpII_Intron_Splice-Mob/Def"/>
</dbReference>
<dbReference type="AlphaFoldDB" id="A0A3S3QWL5"/>
<dbReference type="Proteomes" id="UP000288086">
    <property type="component" value="Unassembled WGS sequence"/>
</dbReference>
<dbReference type="Pfam" id="PF00078">
    <property type="entry name" value="RVT_1"/>
    <property type="match status" value="1"/>
</dbReference>
<dbReference type="EMBL" id="MTKP01000026">
    <property type="protein sequence ID" value="RWX49615.1"/>
    <property type="molecule type" value="Genomic_DNA"/>
</dbReference>
<sequence>MKNILKLSPKSARNFFLKEESYCNFDLPPYFTFKKVIKNISKQVDGKLLSDFYGSTTHPDTGKQKATYPSDFENVNYKFLNNKDGKFAWRPFQLVHPALYVSLVHRITEKDNWDTITKRFEKFDKNKKIKCHSIPLKVNGKSSDKNVIVYNWWQSVEQQSIVLALKYEYILHIDIADCYGSLYTHSIAWALHTKNEAKKNKNDKKFIGNIIDKHLQDMSFGQTNGIPQGSVLMDFIAEIVLGYADLELSKKIKRLEIDYQIIRYRDDYRIFTNNPQEAELIVKNITEIITELGMRLNSQKTLLSNNVIQDSIKADKLYWMVSKKGAKSLQQHLLVIHQLAKKYPNSGSLSKSLDKFFNRLDRLKTTKENMSVLVSIIIDIAYKNPRTYPIVAAILSKLFLIIDSKKEKRDLLKKIKVKFYKIPNTGYLQIWLQRIVLKDKKSHVFREILCEKVNDTNISIWNSDWLNASLSKIIEETDIINLKTMRSLKETIESKEVQLFKGAFPDS</sequence>
<organism evidence="3 4">
    <name type="scientific">Candidatus Electrothrix communis</name>
    <dbReference type="NCBI Taxonomy" id="1859133"/>
    <lineage>
        <taxon>Bacteria</taxon>
        <taxon>Pseudomonadati</taxon>
        <taxon>Thermodesulfobacteriota</taxon>
        <taxon>Desulfobulbia</taxon>
        <taxon>Desulfobulbales</taxon>
        <taxon>Desulfobulbaceae</taxon>
        <taxon>Candidatus Electrothrix</taxon>
    </lineage>
</organism>
<keyword evidence="4" id="KW-1185">Reference proteome</keyword>
<dbReference type="PANTHER" id="PTHR34047">
    <property type="entry name" value="NUCLEAR INTRON MATURASE 1, MITOCHONDRIAL-RELATED"/>
    <property type="match status" value="1"/>
</dbReference>
<dbReference type="CDD" id="cd01646">
    <property type="entry name" value="RT_Bac_retron_I"/>
    <property type="match status" value="1"/>
</dbReference>
<evidence type="ECO:0000256" key="1">
    <source>
        <dbReference type="ARBA" id="ARBA00034120"/>
    </source>
</evidence>
<comment type="similarity">
    <text evidence="1">Belongs to the bacterial reverse transcriptase family.</text>
</comment>
<proteinExistence type="inferred from homology"/>
<gene>
    <name evidence="3" type="ORF">VT98_10263</name>
</gene>
<name>A0A3S3QWL5_9BACT</name>
<dbReference type="InterPro" id="IPR000477">
    <property type="entry name" value="RT_dom"/>
</dbReference>
<evidence type="ECO:0000313" key="3">
    <source>
        <dbReference type="EMBL" id="RWX49615.1"/>
    </source>
</evidence>
<dbReference type="PROSITE" id="PS50878">
    <property type="entry name" value="RT_POL"/>
    <property type="match status" value="1"/>
</dbReference>
<reference evidence="3 4" key="1">
    <citation type="submission" date="2017-01" db="EMBL/GenBank/DDBJ databases">
        <title>The cable genome- insights into the physiology and evolution of filamentous bacteria capable of sulfide oxidation via long distance electron transfer.</title>
        <authorList>
            <person name="Schreiber L."/>
            <person name="Bjerg J.T."/>
            <person name="Boggild A."/>
            <person name="Van De Vossenberg J."/>
            <person name="Meysman F."/>
            <person name="Nielsen L.P."/>
            <person name="Schramm A."/>
            <person name="Kjeldsen K.U."/>
        </authorList>
    </citation>
    <scope>NUCLEOTIDE SEQUENCE [LARGE SCALE GENOMIC DNA]</scope>
    <source>
        <strain evidence="3">A1</strain>
    </source>
</reference>